<feature type="region of interest" description="Disordered" evidence="2">
    <location>
        <begin position="1"/>
        <end position="20"/>
    </location>
</feature>
<sequence>MTGFGASEVWVNPMEDQAPPCPSVQVFKTVRRRFQASAGANHGDQKQHVDATPVSASAPTGDSPERFRLGQGLHGRPTPQVAETSTDGPYAAGPSGQRREQELGERAHPLQGVHAPAFESQSQQPTYSLAMTPPSGGIVPHCQDMRRWNQFGPYVEAPFQEERPEPPGQLQWEVKPPSHSQGLGGHGQGEPWGMRDGPHGEALSQEQAQRSQEPFPAQHWQPESDPLVSKILSKSQLPFPVPRQVWQSQQGEFHPPESENFQLALGRAETLGGALLSRQDVGASSQGWTNDERREMQELLGCMLPSADDAALLRKLSHLRTALDEESRMKALACRDAESLRLRIYDLEARNAALDTQLHALITAAGDFSGEAALAAAQEVWQRAFESARAENQSEVRLTEARLAEGLEAERGERERLVMEAAQSRLLYRAKGRQFRMVREDLAASERRGEELERGILELRSEVEGWQRKVEALEAEVRKCGEELREYREEVENARAAGGAAEERWQGEEARRKEAELEVECLEERIRQLESHDTGALLRRYDQQLQQTRAGFHTERTRLQETIRDLQRELAEAWEKAAEKDDERVRAWEESGVNGGSGKGTDENRLSEAGFEGNGVKADIGTLAGGGMGSGGTPESVRQDAEREAAEAKERVQEIEKRLEKLQTETAELRERLDEAEKAELRRGGLEEEAERLRERCANLERGMEEERRGYLHKVERLEEEQKAHSHQVEQLEEERSAHSHQVERLRHQVLVLREQLDAVESKAKASEENQNLNAQQSEDAGKSEAAQEREGREIGEGVGSTRAQVLPGGKETLKLEAPGPVMEPEMAECGGNLQQIGKENLSPPGQRVLSDGAAYQSGGGLRSGENGRGMWFGEAESERSMLLGAAQEEIEKLQEVNGRLMEALRAAKREQDEQARSASQPGIASDSKTSKGHFSISVEPSAHDTAANQTEPSNDPLREQLSAAQLDAQKAWTEVEASRQRLAQLEEKLLAGRSLFARQEDLFRDLRAEIEDGKTRLATQAEAFRELREELLTAREELDVSRRLLRQTAPKGGDERSWVAAGGRKNEGVDLEAEKRSFRGQVIREDVEAVNRGGRSSRRGDADGASDEALSGRDEETSTDRKDDVRNGRGDVSITTLLTQMETEPELKGLPERAAEETAEVTGSNAEAGREPQIEGNTVAGGMTSSPAIDKAGERSDWDAIERESELLLRSIEQAQGQKDECENASGDESVNGLSGMSADGHREEAVHWVGEESTSGLSGGVNGLQVESVSGGPLESVAESVHSVQGHVGATSAPRETVPLGSFEAGKSEKLEKEEGTLWETIENPEDTVSASFVEPTRDKEGESPSGKASWDEVQSVGRPEDEIRKERVPVEEGRVAQRAVAGVPDAQPSESRSMQCSPHYLTVVDKSSSPEPSLAGRHPSFVASKAAAANRLLAVKTEAQSADLPPDSFPSEQLSLTTVGTGGPDSDAGRNTRRGLDVLKEVASPPGSTTELGRRERDRNGADAGSPASGATAGDSIAEVIAILGDEPSLRHVAEAGWPPGGDAGPRPRARGPSRMVQKEGRRGTEPENGKLTVEVHGSGRPEPMGQKVNSGKAGNDVWRTENRVTRLFQRVDNGDAAGIGREGVGQARLVVDSKRGEAVQTGSANRAEREPDRPISGNENVADAPLAVLKRRPVGYDANAVLRRVRKREKREREALRELRAANGTDPESGGPGKVGTKRHEDGVVGASTPGKEVRSRKVMRASRSMSPFGERNVLRPARSFGAGPRLQEDGLLLREGYPGVDSGEVPVSAAGKPKTELIKMEPVRNGDDGMLGLRVSELHRERSRLQLALAMKHAQRAAAGSGIEA</sequence>
<reference evidence="3 4" key="1">
    <citation type="journal article" date="2014" name="Nat. Commun.">
        <title>Klebsormidium flaccidum genome reveals primary factors for plant terrestrial adaptation.</title>
        <authorList>
            <person name="Hori K."/>
            <person name="Maruyama F."/>
            <person name="Fujisawa T."/>
            <person name="Togashi T."/>
            <person name="Yamamoto N."/>
            <person name="Seo M."/>
            <person name="Sato S."/>
            <person name="Yamada T."/>
            <person name="Mori H."/>
            <person name="Tajima N."/>
            <person name="Moriyama T."/>
            <person name="Ikeuchi M."/>
            <person name="Watanabe M."/>
            <person name="Wada H."/>
            <person name="Kobayashi K."/>
            <person name="Saito M."/>
            <person name="Masuda T."/>
            <person name="Sasaki-Sekimoto Y."/>
            <person name="Mashiguchi K."/>
            <person name="Awai K."/>
            <person name="Shimojima M."/>
            <person name="Masuda S."/>
            <person name="Iwai M."/>
            <person name="Nobusawa T."/>
            <person name="Narise T."/>
            <person name="Kondo S."/>
            <person name="Saito H."/>
            <person name="Sato R."/>
            <person name="Murakawa M."/>
            <person name="Ihara Y."/>
            <person name="Oshima-Yamada Y."/>
            <person name="Ohtaka K."/>
            <person name="Satoh M."/>
            <person name="Sonobe K."/>
            <person name="Ishii M."/>
            <person name="Ohtani R."/>
            <person name="Kanamori-Sato M."/>
            <person name="Honoki R."/>
            <person name="Miyazaki D."/>
            <person name="Mochizuki H."/>
            <person name="Umetsu J."/>
            <person name="Higashi K."/>
            <person name="Shibata D."/>
            <person name="Kamiya Y."/>
            <person name="Sato N."/>
            <person name="Nakamura Y."/>
            <person name="Tabata S."/>
            <person name="Ida S."/>
            <person name="Kurokawa K."/>
            <person name="Ohta H."/>
        </authorList>
    </citation>
    <scope>NUCLEOTIDE SEQUENCE [LARGE SCALE GENOMIC DNA]</scope>
    <source>
        <strain evidence="3 4">NIES-2285</strain>
    </source>
</reference>
<feature type="region of interest" description="Disordered" evidence="2">
    <location>
        <begin position="716"/>
        <end position="743"/>
    </location>
</feature>
<evidence type="ECO:0000256" key="2">
    <source>
        <dbReference type="SAM" id="MobiDB-lite"/>
    </source>
</evidence>
<gene>
    <name evidence="3" type="ORF">KFL_003360090</name>
</gene>
<evidence type="ECO:0000313" key="4">
    <source>
        <dbReference type="Proteomes" id="UP000054558"/>
    </source>
</evidence>
<feature type="compositionally biased region" description="Basic and acidic residues" evidence="2">
    <location>
        <begin position="780"/>
        <end position="796"/>
    </location>
</feature>
<feature type="coiled-coil region" evidence="1">
    <location>
        <begin position="1018"/>
        <end position="1045"/>
    </location>
</feature>
<feature type="compositionally biased region" description="Basic and acidic residues" evidence="2">
    <location>
        <begin position="906"/>
        <end position="916"/>
    </location>
</feature>
<feature type="region of interest" description="Disordered" evidence="2">
    <location>
        <begin position="1638"/>
        <end position="1665"/>
    </location>
</feature>
<feature type="region of interest" description="Disordered" evidence="2">
    <location>
        <begin position="1535"/>
        <end position="1601"/>
    </location>
</feature>
<organism evidence="3 4">
    <name type="scientific">Klebsormidium nitens</name>
    <name type="common">Green alga</name>
    <name type="synonym">Ulothrix nitens</name>
    <dbReference type="NCBI Taxonomy" id="105231"/>
    <lineage>
        <taxon>Eukaryota</taxon>
        <taxon>Viridiplantae</taxon>
        <taxon>Streptophyta</taxon>
        <taxon>Klebsormidiophyceae</taxon>
        <taxon>Klebsormidiales</taxon>
        <taxon>Klebsormidiaceae</taxon>
        <taxon>Klebsormidium</taxon>
    </lineage>
</organism>
<feature type="region of interest" description="Disordered" evidence="2">
    <location>
        <begin position="836"/>
        <end position="871"/>
    </location>
</feature>
<feature type="compositionally biased region" description="Polar residues" evidence="2">
    <location>
        <begin position="769"/>
        <end position="779"/>
    </location>
</feature>
<feature type="region of interest" description="Disordered" evidence="2">
    <location>
        <begin position="1691"/>
        <end position="1755"/>
    </location>
</feature>
<feature type="region of interest" description="Disordered" evidence="2">
    <location>
        <begin position="905"/>
        <end position="969"/>
    </location>
</feature>
<feature type="region of interest" description="Disordered" evidence="2">
    <location>
        <begin position="1216"/>
        <end position="1239"/>
    </location>
</feature>
<dbReference type="SUPFAM" id="SSF57997">
    <property type="entry name" value="Tropomyosin"/>
    <property type="match status" value="2"/>
</dbReference>
<feature type="coiled-coil region" evidence="1">
    <location>
        <begin position="442"/>
        <end position="583"/>
    </location>
</feature>
<feature type="compositionally biased region" description="Polar residues" evidence="2">
    <location>
        <begin position="1134"/>
        <end position="1143"/>
    </location>
</feature>
<feature type="compositionally biased region" description="Basic and acidic residues" evidence="2">
    <location>
        <begin position="1361"/>
        <end position="1378"/>
    </location>
</feature>
<feature type="region of interest" description="Disordered" evidence="2">
    <location>
        <begin position="585"/>
        <end position="609"/>
    </location>
</feature>
<evidence type="ECO:0000313" key="3">
    <source>
        <dbReference type="EMBL" id="GAQ87177.1"/>
    </source>
</evidence>
<feature type="compositionally biased region" description="Basic and acidic residues" evidence="2">
    <location>
        <begin position="1560"/>
        <end position="1572"/>
    </location>
</feature>
<feature type="region of interest" description="Disordered" evidence="2">
    <location>
        <begin position="1441"/>
        <end position="1518"/>
    </location>
</feature>
<dbReference type="PANTHER" id="PTHR23159">
    <property type="entry name" value="CENTROSOMAL PROTEIN 2"/>
    <property type="match status" value="1"/>
</dbReference>
<feature type="compositionally biased region" description="Basic and acidic residues" evidence="2">
    <location>
        <begin position="1495"/>
        <end position="1504"/>
    </location>
</feature>
<feature type="region of interest" description="Disordered" evidence="2">
    <location>
        <begin position="1254"/>
        <end position="1421"/>
    </location>
</feature>
<evidence type="ECO:0000256" key="1">
    <source>
        <dbReference type="SAM" id="Coils"/>
    </source>
</evidence>
<keyword evidence="4" id="KW-1185">Reference proteome</keyword>
<dbReference type="EMBL" id="DF237285">
    <property type="protein sequence ID" value="GAQ87177.1"/>
    <property type="molecule type" value="Genomic_DNA"/>
</dbReference>
<feature type="compositionally biased region" description="Basic and acidic residues" evidence="2">
    <location>
        <begin position="637"/>
        <end position="652"/>
    </location>
</feature>
<protein>
    <submittedName>
        <fullName evidence="3">Uncharacterized protein</fullName>
    </submittedName>
</protein>
<feature type="compositionally biased region" description="Basic and acidic residues" evidence="2">
    <location>
        <begin position="1146"/>
        <end position="1157"/>
    </location>
</feature>
<feature type="region of interest" description="Disordered" evidence="2">
    <location>
        <begin position="623"/>
        <end position="652"/>
    </location>
</feature>
<feature type="region of interest" description="Disordered" evidence="2">
    <location>
        <begin position="35"/>
        <end position="103"/>
    </location>
</feature>
<feature type="compositionally biased region" description="Gly residues" evidence="2">
    <location>
        <begin position="623"/>
        <end position="632"/>
    </location>
</feature>
<dbReference type="Proteomes" id="UP000054558">
    <property type="component" value="Unassembled WGS sequence"/>
</dbReference>
<dbReference type="OMA" id="WANQVFL"/>
<feature type="compositionally biased region" description="Polar residues" evidence="2">
    <location>
        <begin position="1453"/>
        <end position="1462"/>
    </location>
</feature>
<proteinExistence type="predicted"/>
<feature type="compositionally biased region" description="Basic and acidic residues" evidence="2">
    <location>
        <begin position="1695"/>
        <end position="1704"/>
    </location>
</feature>
<dbReference type="PANTHER" id="PTHR23159:SF60">
    <property type="entry name" value="SPINDLE ASSEMBLY ABNORMAL PROTEIN 4"/>
    <property type="match status" value="1"/>
</dbReference>
<accession>A0A1Y1IEN9</accession>
<feature type="region of interest" description="Disordered" evidence="2">
    <location>
        <begin position="158"/>
        <end position="224"/>
    </location>
</feature>
<keyword evidence="1" id="KW-0175">Coiled coil</keyword>
<feature type="region of interest" description="Disordered" evidence="2">
    <location>
        <begin position="1090"/>
        <end position="1197"/>
    </location>
</feature>
<feature type="compositionally biased region" description="Basic and acidic residues" evidence="2">
    <location>
        <begin position="1111"/>
        <end position="1130"/>
    </location>
</feature>
<feature type="compositionally biased region" description="Basic and acidic residues" evidence="2">
    <location>
        <begin position="1470"/>
        <end position="1483"/>
    </location>
</feature>
<name>A0A1Y1IEN9_KLENI</name>
<feature type="compositionally biased region" description="Basic and acidic residues" evidence="2">
    <location>
        <begin position="1308"/>
        <end position="1318"/>
    </location>
</feature>
<feature type="region of interest" description="Disordered" evidence="2">
    <location>
        <begin position="761"/>
        <end position="817"/>
    </location>
</feature>